<protein>
    <submittedName>
        <fullName evidence="2">Zinc-containing alcohol dehydrogenase</fullName>
    </submittedName>
</protein>
<evidence type="ECO:0000313" key="3">
    <source>
        <dbReference type="Proteomes" id="UP001149954"/>
    </source>
</evidence>
<proteinExistence type="predicted"/>
<dbReference type="AlphaFoldDB" id="A0A9W9XVX0"/>
<dbReference type="PANTHER" id="PTHR45033:SF1">
    <property type="entry name" value="OXIDOREDUCTASE (EUROFUNG)"/>
    <property type="match status" value="1"/>
</dbReference>
<dbReference type="Gene3D" id="3.90.180.10">
    <property type="entry name" value="Medium-chain alcohol dehydrogenases, catalytic domain"/>
    <property type="match status" value="1"/>
</dbReference>
<dbReference type="EMBL" id="JAPWDS010000003">
    <property type="protein sequence ID" value="KAJ5504338.1"/>
    <property type="molecule type" value="Genomic_DNA"/>
</dbReference>
<dbReference type="InterPro" id="IPR013149">
    <property type="entry name" value="ADH-like_C"/>
</dbReference>
<evidence type="ECO:0000313" key="2">
    <source>
        <dbReference type="EMBL" id="KAJ5504338.1"/>
    </source>
</evidence>
<sequence>MFGLQIARAAGAVTIITSSSDEKLVKAKELGATHCINYRTSDWAAEVKSVTHGRGADHILEVGGIGTLLQSFQAVAWNGLIHSIGHITNMVGDHKNGHSDATFPIIDKPYTLRRIIVGPREQLQDLLACFTANSIRLIINRVFEFEKAQEAYEYLWGPSHIGKVVIRIP</sequence>
<dbReference type="Pfam" id="PF00107">
    <property type="entry name" value="ADH_zinc_N"/>
    <property type="match status" value="1"/>
</dbReference>
<dbReference type="InterPro" id="IPR052711">
    <property type="entry name" value="Zinc_ADH-like"/>
</dbReference>
<name>A0A9W9XVX0_9EURO</name>
<dbReference type="InterPro" id="IPR036291">
    <property type="entry name" value="NAD(P)-bd_dom_sf"/>
</dbReference>
<reference evidence="2" key="2">
    <citation type="journal article" date="2023" name="IMA Fungus">
        <title>Comparative genomic study of the Penicillium genus elucidates a diverse pangenome and 15 lateral gene transfer events.</title>
        <authorList>
            <person name="Petersen C."/>
            <person name="Sorensen T."/>
            <person name="Nielsen M.R."/>
            <person name="Sondergaard T.E."/>
            <person name="Sorensen J.L."/>
            <person name="Fitzpatrick D.A."/>
            <person name="Frisvad J.C."/>
            <person name="Nielsen K.L."/>
        </authorList>
    </citation>
    <scope>NUCLEOTIDE SEQUENCE</scope>
    <source>
        <strain evidence="2">IBT 29495</strain>
    </source>
</reference>
<dbReference type="OrthoDB" id="3509362at2759"/>
<organism evidence="2 3">
    <name type="scientific">Penicillium fimorum</name>
    <dbReference type="NCBI Taxonomy" id="1882269"/>
    <lineage>
        <taxon>Eukaryota</taxon>
        <taxon>Fungi</taxon>
        <taxon>Dikarya</taxon>
        <taxon>Ascomycota</taxon>
        <taxon>Pezizomycotina</taxon>
        <taxon>Eurotiomycetes</taxon>
        <taxon>Eurotiomycetidae</taxon>
        <taxon>Eurotiales</taxon>
        <taxon>Aspergillaceae</taxon>
        <taxon>Penicillium</taxon>
    </lineage>
</organism>
<accession>A0A9W9XVX0</accession>
<dbReference type="Gene3D" id="3.40.50.720">
    <property type="entry name" value="NAD(P)-binding Rossmann-like Domain"/>
    <property type="match status" value="1"/>
</dbReference>
<feature type="domain" description="Alcohol dehydrogenase-like C-terminal" evidence="1">
    <location>
        <begin position="2"/>
        <end position="130"/>
    </location>
</feature>
<keyword evidence="3" id="KW-1185">Reference proteome</keyword>
<evidence type="ECO:0000259" key="1">
    <source>
        <dbReference type="Pfam" id="PF00107"/>
    </source>
</evidence>
<reference evidence="2" key="1">
    <citation type="submission" date="2022-12" db="EMBL/GenBank/DDBJ databases">
        <authorList>
            <person name="Petersen C."/>
        </authorList>
    </citation>
    <scope>NUCLEOTIDE SEQUENCE</scope>
    <source>
        <strain evidence="2">IBT 29495</strain>
    </source>
</reference>
<dbReference type="Proteomes" id="UP001149954">
    <property type="component" value="Unassembled WGS sequence"/>
</dbReference>
<dbReference type="SUPFAM" id="SSF51735">
    <property type="entry name" value="NAD(P)-binding Rossmann-fold domains"/>
    <property type="match status" value="1"/>
</dbReference>
<comment type="caution">
    <text evidence="2">The sequence shown here is derived from an EMBL/GenBank/DDBJ whole genome shotgun (WGS) entry which is preliminary data.</text>
</comment>
<gene>
    <name evidence="2" type="ORF">N7463_007212</name>
</gene>
<dbReference type="PANTHER" id="PTHR45033">
    <property type="match status" value="1"/>
</dbReference>